<dbReference type="Pfam" id="PF00486">
    <property type="entry name" value="Trans_reg_C"/>
    <property type="match status" value="1"/>
</dbReference>
<evidence type="ECO:0000259" key="6">
    <source>
        <dbReference type="PROSITE" id="PS51755"/>
    </source>
</evidence>
<dbReference type="PANTHER" id="PTHR35807:SF1">
    <property type="entry name" value="TRANSCRIPTIONAL REGULATOR REDD"/>
    <property type="match status" value="1"/>
</dbReference>
<dbReference type="EMBL" id="POUB01000118">
    <property type="protein sequence ID" value="PZF96077.1"/>
    <property type="molecule type" value="Genomic_DNA"/>
</dbReference>
<evidence type="ECO:0000313" key="7">
    <source>
        <dbReference type="EMBL" id="PZF96077.1"/>
    </source>
</evidence>
<keyword evidence="3 5" id="KW-0238">DNA-binding</keyword>
<protein>
    <submittedName>
        <fullName evidence="7">Transcriptional regulator</fullName>
    </submittedName>
</protein>
<evidence type="ECO:0000313" key="8">
    <source>
        <dbReference type="Proteomes" id="UP000248749"/>
    </source>
</evidence>
<organism evidence="7 8">
    <name type="scientific">Micromonospora deserti</name>
    <dbReference type="NCBI Taxonomy" id="2070366"/>
    <lineage>
        <taxon>Bacteria</taxon>
        <taxon>Bacillati</taxon>
        <taxon>Actinomycetota</taxon>
        <taxon>Actinomycetes</taxon>
        <taxon>Micromonosporales</taxon>
        <taxon>Micromonosporaceae</taxon>
        <taxon>Micromonospora</taxon>
    </lineage>
</organism>
<keyword evidence="4" id="KW-0804">Transcription</keyword>
<dbReference type="OrthoDB" id="3208838at2"/>
<dbReference type="AlphaFoldDB" id="A0A2W2D7Q8"/>
<dbReference type="Pfam" id="PF03704">
    <property type="entry name" value="BTAD"/>
    <property type="match status" value="1"/>
</dbReference>
<dbReference type="Gene3D" id="1.10.10.10">
    <property type="entry name" value="Winged helix-like DNA-binding domain superfamily/Winged helix DNA-binding domain"/>
    <property type="match status" value="1"/>
</dbReference>
<dbReference type="SMART" id="SM01043">
    <property type="entry name" value="BTAD"/>
    <property type="match status" value="1"/>
</dbReference>
<dbReference type="GO" id="GO:0000160">
    <property type="term" value="P:phosphorelay signal transduction system"/>
    <property type="evidence" value="ECO:0007669"/>
    <property type="project" value="InterPro"/>
</dbReference>
<reference evidence="7 8" key="1">
    <citation type="submission" date="2018-01" db="EMBL/GenBank/DDBJ databases">
        <title>Draft genome sequence of Salinispora sp. 13K206.</title>
        <authorList>
            <person name="Sahin N."/>
            <person name="Saygin H."/>
            <person name="Ay H."/>
        </authorList>
    </citation>
    <scope>NUCLEOTIDE SEQUENCE [LARGE SCALE GENOMIC DNA]</scope>
    <source>
        <strain evidence="7 8">13K206</strain>
    </source>
</reference>
<feature type="DNA-binding region" description="OmpR/PhoB-type" evidence="5">
    <location>
        <begin position="1"/>
        <end position="100"/>
    </location>
</feature>
<dbReference type="InterPro" id="IPR036388">
    <property type="entry name" value="WH-like_DNA-bd_sf"/>
</dbReference>
<dbReference type="CDD" id="cd15831">
    <property type="entry name" value="BTAD"/>
    <property type="match status" value="1"/>
</dbReference>
<dbReference type="PROSITE" id="PS51755">
    <property type="entry name" value="OMPR_PHOB"/>
    <property type="match status" value="1"/>
</dbReference>
<keyword evidence="8" id="KW-1185">Reference proteome</keyword>
<evidence type="ECO:0000256" key="1">
    <source>
        <dbReference type="ARBA" id="ARBA00005820"/>
    </source>
</evidence>
<dbReference type="InterPro" id="IPR001867">
    <property type="entry name" value="OmpR/PhoB-type_DNA-bd"/>
</dbReference>
<proteinExistence type="inferred from homology"/>
<dbReference type="SUPFAM" id="SSF46894">
    <property type="entry name" value="C-terminal effector domain of the bipartite response regulators"/>
    <property type="match status" value="1"/>
</dbReference>
<gene>
    <name evidence="7" type="ORF">C1I99_17510</name>
</gene>
<dbReference type="SUPFAM" id="SSF48452">
    <property type="entry name" value="TPR-like"/>
    <property type="match status" value="1"/>
</dbReference>
<evidence type="ECO:0000256" key="2">
    <source>
        <dbReference type="ARBA" id="ARBA00023015"/>
    </source>
</evidence>
<feature type="domain" description="OmpR/PhoB-type" evidence="6">
    <location>
        <begin position="1"/>
        <end position="100"/>
    </location>
</feature>
<accession>A0A2W2D7Q8</accession>
<dbReference type="Proteomes" id="UP000248749">
    <property type="component" value="Unassembled WGS sequence"/>
</dbReference>
<evidence type="ECO:0000256" key="5">
    <source>
        <dbReference type="PROSITE-ProRule" id="PRU01091"/>
    </source>
</evidence>
<sequence length="278" mass="30443">MEMGVLGPLSVRVRQVAWTPTAPKVRNVLAVLIGHADQVVPAASLILELWGDEPPASASTTVQTYVLNLRKHFAAATGRSMAEISGELLVTRAGGYLLSSRLAALDLHRYGVLVARGRQALGDGDDREAVRHLSDALRVWRGRALVDVPVGRLLEARRRQLEESRLVNLEYLVDAELRLGMHREVLTELAALTVENPLHEGLHAQYMRALHLSGRRAQALEVFHRVRGNLVTELGLEPGLPVQRLHQAILNSDGDVDVASPDRRAFVGPRPSSLAGRP</sequence>
<name>A0A2W2D7Q8_9ACTN</name>
<evidence type="ECO:0000256" key="4">
    <source>
        <dbReference type="ARBA" id="ARBA00023163"/>
    </source>
</evidence>
<dbReference type="InterPro" id="IPR016032">
    <property type="entry name" value="Sig_transdc_resp-reg_C-effctor"/>
</dbReference>
<dbReference type="InterPro" id="IPR005158">
    <property type="entry name" value="BTAD"/>
</dbReference>
<keyword evidence="2" id="KW-0805">Transcription regulation</keyword>
<dbReference type="InterPro" id="IPR051677">
    <property type="entry name" value="AfsR-DnrI-RedD_regulator"/>
</dbReference>
<dbReference type="SMART" id="SM00862">
    <property type="entry name" value="Trans_reg_C"/>
    <property type="match status" value="1"/>
</dbReference>
<dbReference type="GO" id="GO:0006355">
    <property type="term" value="P:regulation of DNA-templated transcription"/>
    <property type="evidence" value="ECO:0007669"/>
    <property type="project" value="InterPro"/>
</dbReference>
<dbReference type="GO" id="GO:0003677">
    <property type="term" value="F:DNA binding"/>
    <property type="evidence" value="ECO:0007669"/>
    <property type="project" value="UniProtKB-UniRule"/>
</dbReference>
<dbReference type="Gene3D" id="1.25.40.10">
    <property type="entry name" value="Tetratricopeptide repeat domain"/>
    <property type="match status" value="1"/>
</dbReference>
<evidence type="ECO:0000256" key="3">
    <source>
        <dbReference type="ARBA" id="ARBA00023125"/>
    </source>
</evidence>
<comment type="similarity">
    <text evidence="1">Belongs to the AfsR/DnrI/RedD regulatory family.</text>
</comment>
<dbReference type="PANTHER" id="PTHR35807">
    <property type="entry name" value="TRANSCRIPTIONAL REGULATOR REDD-RELATED"/>
    <property type="match status" value="1"/>
</dbReference>
<comment type="caution">
    <text evidence="7">The sequence shown here is derived from an EMBL/GenBank/DDBJ whole genome shotgun (WGS) entry which is preliminary data.</text>
</comment>
<dbReference type="InterPro" id="IPR011990">
    <property type="entry name" value="TPR-like_helical_dom_sf"/>
</dbReference>